<dbReference type="Proteomes" id="UP000236449">
    <property type="component" value="Unassembled WGS sequence"/>
</dbReference>
<gene>
    <name evidence="2" type="ORF">C1N32_01710</name>
</gene>
<dbReference type="RefSeq" id="WP_102965213.1">
    <property type="nucleotide sequence ID" value="NZ_POSK01000001.1"/>
</dbReference>
<protein>
    <submittedName>
        <fullName evidence="2">GNAT family N-acetyltransferase</fullName>
    </submittedName>
</protein>
<proteinExistence type="predicted"/>
<dbReference type="PROSITE" id="PS51186">
    <property type="entry name" value="GNAT"/>
    <property type="match status" value="1"/>
</dbReference>
<keyword evidence="2" id="KW-0808">Transferase</keyword>
<dbReference type="GO" id="GO:0016747">
    <property type="term" value="F:acyltransferase activity, transferring groups other than amino-acyl groups"/>
    <property type="evidence" value="ECO:0007669"/>
    <property type="project" value="InterPro"/>
</dbReference>
<evidence type="ECO:0000259" key="1">
    <source>
        <dbReference type="PROSITE" id="PS51186"/>
    </source>
</evidence>
<dbReference type="PANTHER" id="PTHR43451:SF1">
    <property type="entry name" value="ACETYLTRANSFERASE"/>
    <property type="match status" value="1"/>
</dbReference>
<dbReference type="AlphaFoldDB" id="A0A2J8I8B2"/>
<dbReference type="InterPro" id="IPR052564">
    <property type="entry name" value="N-acetyltrans/Recomb-assoc"/>
</dbReference>
<dbReference type="CDD" id="cd04301">
    <property type="entry name" value="NAT_SF"/>
    <property type="match status" value="1"/>
</dbReference>
<evidence type="ECO:0000313" key="2">
    <source>
        <dbReference type="EMBL" id="PNI06748.1"/>
    </source>
</evidence>
<sequence>MITIRDYREEDAPTLWAIHHYTIRNINVRDYSQAQIEAWAPDNLDLQVWQKRVDALNPFIATIDGVIVGYTDLQLDGLIDHFFCHHEFQGRGVGKALMNHVFNVGKQKDIKRFYSHVSITARPFYERMGFSVAKEQLMEVRGQKLKNFLMIKNID</sequence>
<dbReference type="InterPro" id="IPR016181">
    <property type="entry name" value="Acyl_CoA_acyltransferase"/>
</dbReference>
<dbReference type="Gene3D" id="3.40.630.30">
    <property type="match status" value="1"/>
</dbReference>
<name>A0A2J8I8B2_VIBDI</name>
<dbReference type="EMBL" id="POSK01000001">
    <property type="protein sequence ID" value="PNI06748.1"/>
    <property type="molecule type" value="Genomic_DNA"/>
</dbReference>
<dbReference type="PANTHER" id="PTHR43451">
    <property type="entry name" value="ACETYLTRANSFERASE (GNAT) FAMILY PROTEIN"/>
    <property type="match status" value="1"/>
</dbReference>
<reference evidence="2 3" key="1">
    <citation type="submission" date="2018-01" db="EMBL/GenBank/DDBJ databases">
        <title>Draft genome sequences of six Vibrio diazotrophicus strains isolated from deep-sea sediments of the Baltic Sea.</title>
        <authorList>
            <person name="Castillo D."/>
            <person name="Vandieken V."/>
            <person name="Chiang O."/>
            <person name="Middelboe M."/>
        </authorList>
    </citation>
    <scope>NUCLEOTIDE SEQUENCE [LARGE SCALE GENOMIC DNA]</scope>
    <source>
        <strain evidence="2 3">60.27F</strain>
    </source>
</reference>
<evidence type="ECO:0000313" key="3">
    <source>
        <dbReference type="Proteomes" id="UP000236449"/>
    </source>
</evidence>
<dbReference type="OrthoDB" id="5355033at2"/>
<accession>A0A2J8I8B2</accession>
<comment type="caution">
    <text evidence="2">The sequence shown here is derived from an EMBL/GenBank/DDBJ whole genome shotgun (WGS) entry which is preliminary data.</text>
</comment>
<dbReference type="Pfam" id="PF13673">
    <property type="entry name" value="Acetyltransf_10"/>
    <property type="match status" value="1"/>
</dbReference>
<feature type="domain" description="N-acetyltransferase" evidence="1">
    <location>
        <begin position="2"/>
        <end position="155"/>
    </location>
</feature>
<organism evidence="2 3">
    <name type="scientific">Vibrio diazotrophicus</name>
    <dbReference type="NCBI Taxonomy" id="685"/>
    <lineage>
        <taxon>Bacteria</taxon>
        <taxon>Pseudomonadati</taxon>
        <taxon>Pseudomonadota</taxon>
        <taxon>Gammaproteobacteria</taxon>
        <taxon>Vibrionales</taxon>
        <taxon>Vibrionaceae</taxon>
        <taxon>Vibrio</taxon>
    </lineage>
</organism>
<dbReference type="SUPFAM" id="SSF55729">
    <property type="entry name" value="Acyl-CoA N-acyltransferases (Nat)"/>
    <property type="match status" value="1"/>
</dbReference>
<dbReference type="InterPro" id="IPR000182">
    <property type="entry name" value="GNAT_dom"/>
</dbReference>